<accession>A0ACB9NYM9</accession>
<protein>
    <submittedName>
        <fullName evidence="1">Uncharacterized protein</fullName>
    </submittedName>
</protein>
<organism evidence="1 2">
    <name type="scientific">Melastoma candidum</name>
    <dbReference type="NCBI Taxonomy" id="119954"/>
    <lineage>
        <taxon>Eukaryota</taxon>
        <taxon>Viridiplantae</taxon>
        <taxon>Streptophyta</taxon>
        <taxon>Embryophyta</taxon>
        <taxon>Tracheophyta</taxon>
        <taxon>Spermatophyta</taxon>
        <taxon>Magnoliopsida</taxon>
        <taxon>eudicotyledons</taxon>
        <taxon>Gunneridae</taxon>
        <taxon>Pentapetalae</taxon>
        <taxon>rosids</taxon>
        <taxon>malvids</taxon>
        <taxon>Myrtales</taxon>
        <taxon>Melastomataceae</taxon>
        <taxon>Melastomatoideae</taxon>
        <taxon>Melastomateae</taxon>
        <taxon>Melastoma</taxon>
    </lineage>
</organism>
<name>A0ACB9NYM9_9MYRT</name>
<evidence type="ECO:0000313" key="1">
    <source>
        <dbReference type="EMBL" id="KAI4341445.1"/>
    </source>
</evidence>
<gene>
    <name evidence="1" type="ORF">MLD38_026170</name>
</gene>
<dbReference type="EMBL" id="CM042886">
    <property type="protein sequence ID" value="KAI4341445.1"/>
    <property type="molecule type" value="Genomic_DNA"/>
</dbReference>
<sequence length="220" mass="22912">MLIYTQMGRANFLLTERPAQDREIHLCGADPGNAYGFHGGYHPSDGQTVGGLLLLLLLFPVTTLTAGSPLDPGASRATNVGGSATGGAARRSTRSPASSSATSGCAKCLCVPPGYYGIKQPAFATTTGRPSAAAPSAPELPPRTTPPSSLDSLWLSKTLIAICSLPWSESLFPHPTRGFHFCGTVPPDWSVVVENSCRSSGNNSWVLVPFPSLSVCGPEI</sequence>
<evidence type="ECO:0000313" key="2">
    <source>
        <dbReference type="Proteomes" id="UP001057402"/>
    </source>
</evidence>
<comment type="caution">
    <text evidence="1">The sequence shown here is derived from an EMBL/GenBank/DDBJ whole genome shotgun (WGS) entry which is preliminary data.</text>
</comment>
<proteinExistence type="predicted"/>
<dbReference type="Proteomes" id="UP001057402">
    <property type="component" value="Chromosome 7"/>
</dbReference>
<reference evidence="2" key="1">
    <citation type="journal article" date="2023" name="Front. Plant Sci.">
        <title>Chromosomal-level genome assembly of Melastoma candidum provides insights into trichome evolution.</title>
        <authorList>
            <person name="Zhong Y."/>
            <person name="Wu W."/>
            <person name="Sun C."/>
            <person name="Zou P."/>
            <person name="Liu Y."/>
            <person name="Dai S."/>
            <person name="Zhou R."/>
        </authorList>
    </citation>
    <scope>NUCLEOTIDE SEQUENCE [LARGE SCALE GENOMIC DNA]</scope>
</reference>
<keyword evidence="2" id="KW-1185">Reference proteome</keyword>